<dbReference type="PANTHER" id="PTHR24121:SF22">
    <property type="entry name" value="PROTEIN ACCELERATED CELL DEATH 6-LIKE"/>
    <property type="match status" value="1"/>
</dbReference>
<evidence type="ECO:0000256" key="2">
    <source>
        <dbReference type="SAM" id="Phobius"/>
    </source>
</evidence>
<evidence type="ECO:0000313" key="3">
    <source>
        <dbReference type="Proteomes" id="UP001652623"/>
    </source>
</evidence>
<feature type="repeat" description="ANK" evidence="1">
    <location>
        <begin position="105"/>
        <end position="137"/>
    </location>
</feature>
<dbReference type="GeneID" id="132804939"/>
<keyword evidence="2" id="KW-0472">Membrane</keyword>
<dbReference type="PROSITE" id="PS50088">
    <property type="entry name" value="ANK_REPEAT"/>
    <property type="match status" value="2"/>
</dbReference>
<keyword evidence="2" id="KW-1133">Transmembrane helix</keyword>
<dbReference type="RefSeq" id="XP_060675364.1">
    <property type="nucleotide sequence ID" value="XM_060819381.1"/>
</dbReference>
<evidence type="ECO:0000256" key="1">
    <source>
        <dbReference type="PROSITE-ProRule" id="PRU00023"/>
    </source>
</evidence>
<evidence type="ECO:0000313" key="4">
    <source>
        <dbReference type="RefSeq" id="XP_060675364.1"/>
    </source>
</evidence>
<dbReference type="PANTHER" id="PTHR24121">
    <property type="entry name" value="NO MECHANORECEPTOR POTENTIAL C, ISOFORM D-RELATED"/>
    <property type="match status" value="1"/>
</dbReference>
<dbReference type="Proteomes" id="UP001652623">
    <property type="component" value="Chromosome 8"/>
</dbReference>
<feature type="transmembrane region" description="Helical" evidence="2">
    <location>
        <begin position="258"/>
        <end position="279"/>
    </location>
</feature>
<organism evidence="3 4">
    <name type="scientific">Ziziphus jujuba</name>
    <name type="common">Chinese jujube</name>
    <name type="synonym">Ziziphus sativa</name>
    <dbReference type="NCBI Taxonomy" id="326968"/>
    <lineage>
        <taxon>Eukaryota</taxon>
        <taxon>Viridiplantae</taxon>
        <taxon>Streptophyta</taxon>
        <taxon>Embryophyta</taxon>
        <taxon>Tracheophyta</taxon>
        <taxon>Spermatophyta</taxon>
        <taxon>Magnoliopsida</taxon>
        <taxon>eudicotyledons</taxon>
        <taxon>Gunneridae</taxon>
        <taxon>Pentapetalae</taxon>
        <taxon>rosids</taxon>
        <taxon>fabids</taxon>
        <taxon>Rosales</taxon>
        <taxon>Rhamnaceae</taxon>
        <taxon>Paliureae</taxon>
        <taxon>Ziziphus</taxon>
    </lineage>
</organism>
<dbReference type="SUPFAM" id="SSF48403">
    <property type="entry name" value="Ankyrin repeat"/>
    <property type="match status" value="1"/>
</dbReference>
<proteinExistence type="predicted"/>
<reference evidence="4" key="1">
    <citation type="submission" date="2025-08" db="UniProtKB">
        <authorList>
            <consortium name="RefSeq"/>
        </authorList>
    </citation>
    <scope>IDENTIFICATION</scope>
    <source>
        <tissue evidence="4">Seedling</tissue>
    </source>
</reference>
<feature type="repeat" description="ANK" evidence="1">
    <location>
        <begin position="63"/>
        <end position="95"/>
    </location>
</feature>
<keyword evidence="1" id="KW-0040">ANK repeat</keyword>
<keyword evidence="3" id="KW-1185">Reference proteome</keyword>
<protein>
    <submittedName>
        <fullName evidence="4">Uncharacterized protein LOC132804939</fullName>
    </submittedName>
</protein>
<dbReference type="PROSITE" id="PS50297">
    <property type="entry name" value="ANK_REP_REGION"/>
    <property type="match status" value="2"/>
</dbReference>
<name>A0ABM4AF54_ZIZJJ</name>
<gene>
    <name evidence="4" type="primary">LOC132804939</name>
</gene>
<accession>A0ABM4AF54</accession>
<dbReference type="SMART" id="SM00248">
    <property type="entry name" value="ANK"/>
    <property type="match status" value="3"/>
</dbReference>
<dbReference type="InterPro" id="IPR036770">
    <property type="entry name" value="Ankyrin_rpt-contain_sf"/>
</dbReference>
<dbReference type="PRINTS" id="PR01415">
    <property type="entry name" value="ANKYRIN"/>
</dbReference>
<sequence>MDSELYNAAIKGLSNRNLFGNVDNIRSRGQNNTILHIAAKSGKLRRLREDDNLLPFLYDQNNEGNTPLHTAAKSGHLETVRILVEMTRKTDVEQNKRLLTMKNNEKDTALHEAVRHNHLEVVKLLIKEDPDLASIVNGEGDSPLFMAADRCFHQVASHILDNAPNCSYQGRNGMNILHVAAIRSKRRPVPLTWEECKSLGDARVKLTYLLPRTISRILFCSGRLDIAKTGKSILFLQDINSRYIYSSPPLLKHLVGSLYLFFIFYFWLGCILLFIYRYICRVVL</sequence>
<keyword evidence="2" id="KW-0812">Transmembrane</keyword>
<dbReference type="Pfam" id="PF12796">
    <property type="entry name" value="Ank_2"/>
    <property type="match status" value="1"/>
</dbReference>
<dbReference type="Gene3D" id="1.25.40.20">
    <property type="entry name" value="Ankyrin repeat-containing domain"/>
    <property type="match status" value="1"/>
</dbReference>
<dbReference type="InterPro" id="IPR002110">
    <property type="entry name" value="Ankyrin_rpt"/>
</dbReference>